<dbReference type="PANTHER" id="PTHR15040:SF1">
    <property type="entry name" value="DERMATOPONTIN-LIKE ISOFORM X1"/>
    <property type="match status" value="1"/>
</dbReference>
<dbReference type="PROSITE" id="PS51412">
    <property type="entry name" value="MACPF_2"/>
    <property type="match status" value="1"/>
</dbReference>
<comment type="caution">
    <text evidence="6">The sequence shown here is derived from an EMBL/GenBank/DDBJ whole genome shotgun (WGS) entry which is preliminary data.</text>
</comment>
<protein>
    <recommendedName>
        <fullName evidence="5">MACPF domain-containing protein</fullName>
    </recommendedName>
</protein>
<dbReference type="Proteomes" id="UP001519460">
    <property type="component" value="Unassembled WGS sequence"/>
</dbReference>
<evidence type="ECO:0000256" key="3">
    <source>
        <dbReference type="ARBA" id="ARBA00022525"/>
    </source>
</evidence>
<dbReference type="Pfam" id="PF14704">
    <property type="entry name" value="DERM"/>
    <property type="match status" value="1"/>
</dbReference>
<reference evidence="6 7" key="1">
    <citation type="journal article" date="2023" name="Sci. Data">
        <title>Genome assembly of the Korean intertidal mud-creeper Batillaria attramentaria.</title>
        <authorList>
            <person name="Patra A.K."/>
            <person name="Ho P.T."/>
            <person name="Jun S."/>
            <person name="Lee S.J."/>
            <person name="Kim Y."/>
            <person name="Won Y.J."/>
        </authorList>
    </citation>
    <scope>NUCLEOTIDE SEQUENCE [LARGE SCALE GENOMIC DNA]</scope>
    <source>
        <strain evidence="6">Wonlab-2016</strain>
    </source>
</reference>
<proteinExistence type="inferred from homology"/>
<keyword evidence="7" id="KW-1185">Reference proteome</keyword>
<evidence type="ECO:0000256" key="4">
    <source>
        <dbReference type="ARBA" id="ARBA00023157"/>
    </source>
</evidence>
<dbReference type="InterPro" id="IPR020864">
    <property type="entry name" value="MACPF"/>
</dbReference>
<name>A0ABD0JIE6_9CAEN</name>
<evidence type="ECO:0000313" key="6">
    <source>
        <dbReference type="EMBL" id="KAK7474466.1"/>
    </source>
</evidence>
<dbReference type="PANTHER" id="PTHR15040">
    <property type="entry name" value="DERMATOPONTIN-RELATED"/>
    <property type="match status" value="1"/>
</dbReference>
<keyword evidence="3" id="KW-0964">Secreted</keyword>
<gene>
    <name evidence="6" type="ORF">BaRGS_00034288</name>
</gene>
<evidence type="ECO:0000259" key="5">
    <source>
        <dbReference type="PROSITE" id="PS51412"/>
    </source>
</evidence>
<feature type="domain" description="MACPF" evidence="5">
    <location>
        <begin position="57"/>
        <end position="370"/>
    </location>
</feature>
<keyword evidence="4" id="KW-1015">Disulfide bond</keyword>
<dbReference type="AlphaFoldDB" id="A0ABD0JIE6"/>
<dbReference type="GO" id="GO:0005576">
    <property type="term" value="C:extracellular region"/>
    <property type="evidence" value="ECO:0007669"/>
    <property type="project" value="UniProtKB-SubCell"/>
</dbReference>
<dbReference type="InterPro" id="IPR026645">
    <property type="entry name" value="Dermatopontin"/>
</dbReference>
<evidence type="ECO:0000256" key="2">
    <source>
        <dbReference type="ARBA" id="ARBA00008712"/>
    </source>
</evidence>
<comment type="similarity">
    <text evidence="2">Belongs to the dermatopontin family.</text>
</comment>
<dbReference type="SMART" id="SM00457">
    <property type="entry name" value="MACPF"/>
    <property type="match status" value="1"/>
</dbReference>
<dbReference type="Pfam" id="PF01823">
    <property type="entry name" value="MACPF"/>
    <property type="match status" value="1"/>
</dbReference>
<sequence length="584" mass="65467">MHAVARATHVLVNATHDQLESSQRGKVDTHNQSTLATVEDTLPAGARKLQTTHPPVTLATGTSCSNVIPGLFRQSRGVDVSRLELMPLDMMESEDGFRSPVIEFTCDKGNTRPIGGVAYDQPDQVWLVSNIPSGSMTGSVQIMTNTNEVRESFDAHAGVGVNTRKFAFSASSSYSKVQNTVLKKEKNAESLGATFSSRQIELQHVDVLALGVDAQVAGSSLISLRFISQFGTHYISEAKFGGLMMIYTETNAIYQETHDEETVSTQVTAVFGQALEAKGGTSSSTATIDSTFTSSSTETIRYFGGEANLMVSDGLAQWQPTIDTNPWLFSTKLVRISELIRDSSKKVAMSQAIDDYLMRQYVTVELVRVLDTLPPTAQTYPEVADLRKRIDEMSKKYPLVESEVVALGEDVDYWYRMLLIRYDNSMAEYTKPNNYDGELNVTCPASKTITAIKSWHSNYYEDRQWQFRCSYTPGLRPLSNCRWTDYVNSFDGDLNYKCPGSSAIKGWYSVHSSYYEDRRHKFMCCEFPGLSESVCKWDENYQNSMDGGMDVVYTPSKQLLRGAYSYHSNHYEDRRWKFEVCDAE</sequence>
<dbReference type="EMBL" id="JACVVK020000436">
    <property type="protein sequence ID" value="KAK7474466.1"/>
    <property type="molecule type" value="Genomic_DNA"/>
</dbReference>
<comment type="subcellular location">
    <subcellularLocation>
        <location evidence="1">Secreted</location>
    </subcellularLocation>
</comment>
<organism evidence="6 7">
    <name type="scientific">Batillaria attramentaria</name>
    <dbReference type="NCBI Taxonomy" id="370345"/>
    <lineage>
        <taxon>Eukaryota</taxon>
        <taxon>Metazoa</taxon>
        <taxon>Spiralia</taxon>
        <taxon>Lophotrochozoa</taxon>
        <taxon>Mollusca</taxon>
        <taxon>Gastropoda</taxon>
        <taxon>Caenogastropoda</taxon>
        <taxon>Sorbeoconcha</taxon>
        <taxon>Cerithioidea</taxon>
        <taxon>Batillariidae</taxon>
        <taxon>Batillaria</taxon>
    </lineage>
</organism>
<evidence type="ECO:0000313" key="7">
    <source>
        <dbReference type="Proteomes" id="UP001519460"/>
    </source>
</evidence>
<accession>A0ABD0JIE6</accession>
<evidence type="ECO:0000256" key="1">
    <source>
        <dbReference type="ARBA" id="ARBA00004613"/>
    </source>
</evidence>